<dbReference type="InterPro" id="IPR013780">
    <property type="entry name" value="Glyco_hydro_b"/>
</dbReference>
<dbReference type="SUPFAM" id="SSF81296">
    <property type="entry name" value="E set domains"/>
    <property type="match status" value="1"/>
</dbReference>
<dbReference type="InterPro" id="IPR011837">
    <property type="entry name" value="Glycogen_debranch_GlgX"/>
</dbReference>
<feature type="domain" description="Glycosyl hydrolase family 13 catalytic" evidence="4">
    <location>
        <begin position="178"/>
        <end position="588"/>
    </location>
</feature>
<dbReference type="Gene3D" id="2.60.40.10">
    <property type="entry name" value="Immunoglobulins"/>
    <property type="match status" value="1"/>
</dbReference>
<dbReference type="InterPro" id="IPR017853">
    <property type="entry name" value="GH"/>
</dbReference>
<dbReference type="InterPro" id="IPR014756">
    <property type="entry name" value="Ig_E-set"/>
</dbReference>
<dbReference type="Pfam" id="PF00128">
    <property type="entry name" value="Alpha-amylase"/>
    <property type="match status" value="2"/>
</dbReference>
<proteinExistence type="inferred from homology"/>
<dbReference type="PANTHER" id="PTHR43002">
    <property type="entry name" value="GLYCOGEN DEBRANCHING ENZYME"/>
    <property type="match status" value="1"/>
</dbReference>
<dbReference type="InterPro" id="IPR044505">
    <property type="entry name" value="GlgX_Isoamylase_N_E_set"/>
</dbReference>
<gene>
    <name evidence="5" type="primary">glgX</name>
    <name evidence="5" type="ORF">E0H73_14990</name>
</gene>
<organism evidence="5 6">
    <name type="scientific">Kribbella pittospori</name>
    <dbReference type="NCBI Taxonomy" id="722689"/>
    <lineage>
        <taxon>Bacteria</taxon>
        <taxon>Bacillati</taxon>
        <taxon>Actinomycetota</taxon>
        <taxon>Actinomycetes</taxon>
        <taxon>Propionibacteriales</taxon>
        <taxon>Kribbellaceae</taxon>
        <taxon>Kribbella</taxon>
    </lineage>
</organism>
<dbReference type="Gene3D" id="3.20.20.80">
    <property type="entry name" value="Glycosidases"/>
    <property type="match status" value="1"/>
</dbReference>
<comment type="similarity">
    <text evidence="1">Belongs to the glycosyl hydrolase 13 family.</text>
</comment>
<keyword evidence="2" id="KW-0378">Hydrolase</keyword>
<evidence type="ECO:0000256" key="1">
    <source>
        <dbReference type="ARBA" id="ARBA00008061"/>
    </source>
</evidence>
<dbReference type="InterPro" id="IPR006047">
    <property type="entry name" value="GH13_cat_dom"/>
</dbReference>
<name>A0A4R0L0H9_9ACTN</name>
<dbReference type="SUPFAM" id="SSF51445">
    <property type="entry name" value="(Trans)glycosidases"/>
    <property type="match status" value="1"/>
</dbReference>
<sequence>MNTTTFVIDNQDGNVQNVPVTEATAAPSALGPTADTGPRLGAVVQTDGTTFTLWAPAAERVELALIAADGSQRNLDLAHAGEFWTGFVPGVGHGQRYGYRVHGPFDPSHGLRFDPSKLLLDPYARAIDGSLDFSSPLIYDSSDGDSAGHVPVGVVVGDSEPPPPISRPVHWGETVIYELHTKGFTKLHPDVPEHQRGTYAGLTHPSVINYLTELGVTSVELLPIHHFLTEPSIAARGLPNYWGYNTLGYFAPHAPYSSSGSDGQQVAEFKAMVAAFHAAGIEVILDVVYNHTAEGGFDGPTLSFRGIDNRAYYRLSHGGTMYDVTGTGNSVDTSHPQVRRLLMDSLRYWVEEMGVDGFRFDLAVTLVRNERHEVDIPDHPFLAEVAADPVLGRVKLIAEPWDVGPFGYQVGNFGPPWSEWNGKFRDSVRDVWRNTSDGVKDLAYRLSGSSDLYGDDGRYPYASINFLTAHDGFTLRDLVSYDHKHNEANHEDNRDGTDDNRSWNCGVEGETDDRRVIALRKRQMANLMSTLILSTGVPMITAGDECGRTQHGNNNAYCQDSELSWFDWSLPGAWSDHLALTKKLIALRAAHPVLRQWHYFSGEPVVAGGRKDLSWIAPHGGEMTDADWYDGNLRTIGMFLAGDALRATDAQGNALTDSSFLMALNATPETRQVRVPDPSWAPAYEVVLDTSNSMVTEVEAGATVPLSPRCLVLLRAL</sequence>
<dbReference type="SMART" id="SM00642">
    <property type="entry name" value="Aamy"/>
    <property type="match status" value="1"/>
</dbReference>
<evidence type="ECO:0000256" key="2">
    <source>
        <dbReference type="ARBA" id="ARBA00022801"/>
    </source>
</evidence>
<comment type="caution">
    <text evidence="5">The sequence shown here is derived from an EMBL/GenBank/DDBJ whole genome shotgun (WGS) entry which is preliminary data.</text>
</comment>
<evidence type="ECO:0000259" key="4">
    <source>
        <dbReference type="SMART" id="SM00642"/>
    </source>
</evidence>
<accession>A0A4R0L0H9</accession>
<dbReference type="AlphaFoldDB" id="A0A4R0L0H9"/>
<dbReference type="SUPFAM" id="SSF51011">
    <property type="entry name" value="Glycosyl hydrolase domain"/>
    <property type="match status" value="1"/>
</dbReference>
<dbReference type="InterPro" id="IPR013783">
    <property type="entry name" value="Ig-like_fold"/>
</dbReference>
<keyword evidence="3" id="KW-0326">Glycosidase</keyword>
<dbReference type="Gene3D" id="2.60.40.1180">
    <property type="entry name" value="Golgi alpha-mannosidase II"/>
    <property type="match status" value="1"/>
</dbReference>
<dbReference type="EMBL" id="SJKB01000004">
    <property type="protein sequence ID" value="TCC62025.1"/>
    <property type="molecule type" value="Genomic_DNA"/>
</dbReference>
<dbReference type="Proteomes" id="UP000291144">
    <property type="component" value="Unassembled WGS sequence"/>
</dbReference>
<reference evidence="5 6" key="1">
    <citation type="submission" date="2019-02" db="EMBL/GenBank/DDBJ databases">
        <title>Kribbella capetownensis sp. nov. and Kribbella speibonae sp. nov., isolated from soil.</title>
        <authorList>
            <person name="Curtis S.M."/>
            <person name="Norton I."/>
            <person name="Everest G.J."/>
            <person name="Meyers P.R."/>
        </authorList>
    </citation>
    <scope>NUCLEOTIDE SEQUENCE [LARGE SCALE GENOMIC DNA]</scope>
    <source>
        <strain evidence="5 6">NRRL B-24813</strain>
    </source>
</reference>
<dbReference type="NCBIfam" id="TIGR02100">
    <property type="entry name" value="glgX_debranch"/>
    <property type="match status" value="1"/>
</dbReference>
<dbReference type="GO" id="GO:0005980">
    <property type="term" value="P:glycogen catabolic process"/>
    <property type="evidence" value="ECO:0007669"/>
    <property type="project" value="InterPro"/>
</dbReference>
<evidence type="ECO:0000313" key="6">
    <source>
        <dbReference type="Proteomes" id="UP000291144"/>
    </source>
</evidence>
<dbReference type="OrthoDB" id="3236218at2"/>
<dbReference type="GO" id="GO:0004135">
    <property type="term" value="F:amylo-alpha-1,6-glucosidase activity"/>
    <property type="evidence" value="ECO:0007669"/>
    <property type="project" value="InterPro"/>
</dbReference>
<dbReference type="CDD" id="cd11326">
    <property type="entry name" value="AmyAc_Glg_debranch"/>
    <property type="match status" value="1"/>
</dbReference>
<evidence type="ECO:0000256" key="3">
    <source>
        <dbReference type="ARBA" id="ARBA00023295"/>
    </source>
</evidence>
<dbReference type="InterPro" id="IPR004193">
    <property type="entry name" value="Glyco_hydro_13_N"/>
</dbReference>
<dbReference type="Pfam" id="PF02922">
    <property type="entry name" value="CBM_48"/>
    <property type="match status" value="1"/>
</dbReference>
<keyword evidence="6" id="KW-1185">Reference proteome</keyword>
<evidence type="ECO:0000313" key="5">
    <source>
        <dbReference type="EMBL" id="TCC62025.1"/>
    </source>
</evidence>
<dbReference type="CDD" id="cd02856">
    <property type="entry name" value="E_set_GDE_Isoamylase_N"/>
    <property type="match status" value="1"/>
</dbReference>
<protein>
    <submittedName>
        <fullName evidence="5">Glycogen debranching enzyme GlgX</fullName>
    </submittedName>
</protein>